<evidence type="ECO:0000313" key="3">
    <source>
        <dbReference type="EMBL" id="KAG9187699.1"/>
    </source>
</evidence>
<dbReference type="PANTHER" id="PTHR47534:SF2">
    <property type="entry name" value="KETOREDUCTASE (KR) DOMAIN-CONTAINING PROTEIN-RELATED"/>
    <property type="match status" value="1"/>
</dbReference>
<dbReference type="Proteomes" id="UP001199106">
    <property type="component" value="Unassembled WGS sequence"/>
</dbReference>
<dbReference type="AlphaFoldDB" id="A0AAD4FHJ2"/>
<keyword evidence="1" id="KW-0560">Oxidoreductase</keyword>
<accession>A0AAD4FHJ2</accession>
<dbReference type="InterPro" id="IPR052228">
    <property type="entry name" value="Sec_Metab_Biosynth_Oxidored"/>
</dbReference>
<feature type="region of interest" description="Disordered" evidence="2">
    <location>
        <begin position="110"/>
        <end position="132"/>
    </location>
</feature>
<protein>
    <submittedName>
        <fullName evidence="3">Uncharacterized protein</fullName>
    </submittedName>
</protein>
<feature type="compositionally biased region" description="Basic and acidic residues" evidence="2">
    <location>
        <begin position="110"/>
        <end position="123"/>
    </location>
</feature>
<sequence>MRNLPITDLANQNLKTSYIHAYPSGVETGATRELFGRLTNAVMFVLGGLFGRFLFVPQVESGERHLFAATAPRYAPKADGAKTEVAGGDGVKGSGGYLLNWNGDILADKESAELEGRGRDQKGLRAHPRGHK</sequence>
<gene>
    <name evidence="3" type="ORF">G6011_05570</name>
</gene>
<dbReference type="GO" id="GO:0016491">
    <property type="term" value="F:oxidoreductase activity"/>
    <property type="evidence" value="ECO:0007669"/>
    <property type="project" value="UniProtKB-KW"/>
</dbReference>
<reference evidence="3" key="1">
    <citation type="submission" date="2021-07" db="EMBL/GenBank/DDBJ databases">
        <title>Genome Resource of American Ginseng Black Spot Pathogen Alternaria panax.</title>
        <authorList>
            <person name="Qiu C."/>
            <person name="Wang W."/>
            <person name="Liu Z."/>
        </authorList>
    </citation>
    <scope>NUCLEOTIDE SEQUENCE</scope>
    <source>
        <strain evidence="3">BNCC115425</strain>
    </source>
</reference>
<organism evidence="3 4">
    <name type="scientific">Alternaria panax</name>
    <dbReference type="NCBI Taxonomy" id="48097"/>
    <lineage>
        <taxon>Eukaryota</taxon>
        <taxon>Fungi</taxon>
        <taxon>Dikarya</taxon>
        <taxon>Ascomycota</taxon>
        <taxon>Pezizomycotina</taxon>
        <taxon>Dothideomycetes</taxon>
        <taxon>Pleosporomycetidae</taxon>
        <taxon>Pleosporales</taxon>
        <taxon>Pleosporineae</taxon>
        <taxon>Pleosporaceae</taxon>
        <taxon>Alternaria</taxon>
        <taxon>Alternaria sect. Panax</taxon>
    </lineage>
</organism>
<keyword evidence="4" id="KW-1185">Reference proteome</keyword>
<name>A0AAD4FHJ2_9PLEO</name>
<proteinExistence type="predicted"/>
<evidence type="ECO:0000256" key="1">
    <source>
        <dbReference type="ARBA" id="ARBA00023002"/>
    </source>
</evidence>
<evidence type="ECO:0000313" key="4">
    <source>
        <dbReference type="Proteomes" id="UP001199106"/>
    </source>
</evidence>
<comment type="caution">
    <text evidence="3">The sequence shown here is derived from an EMBL/GenBank/DDBJ whole genome shotgun (WGS) entry which is preliminary data.</text>
</comment>
<dbReference type="EMBL" id="JAANER010000007">
    <property type="protein sequence ID" value="KAG9187699.1"/>
    <property type="molecule type" value="Genomic_DNA"/>
</dbReference>
<evidence type="ECO:0000256" key="2">
    <source>
        <dbReference type="SAM" id="MobiDB-lite"/>
    </source>
</evidence>
<dbReference type="PANTHER" id="PTHR47534">
    <property type="entry name" value="YALI0E05731P"/>
    <property type="match status" value="1"/>
</dbReference>